<feature type="repeat" description="WD" evidence="3">
    <location>
        <begin position="43"/>
        <end position="73"/>
    </location>
</feature>
<dbReference type="GO" id="GO:0080008">
    <property type="term" value="C:Cul4-RING E3 ubiquitin ligase complex"/>
    <property type="evidence" value="ECO:0007669"/>
    <property type="project" value="TreeGrafter"/>
</dbReference>
<dbReference type="OrthoDB" id="4869960at2759"/>
<keyword evidence="2" id="KW-0677">Repeat</keyword>
<dbReference type="PANTHER" id="PTHR15574">
    <property type="entry name" value="WD REPEAT DOMAIN-CONTAINING FAMILY"/>
    <property type="match status" value="1"/>
</dbReference>
<feature type="repeat" description="WD" evidence="3">
    <location>
        <begin position="92"/>
        <end position="135"/>
    </location>
</feature>
<sequence>MKFSLHDRLLKRELGTSEKRYSKVRGIYGDRQWVNNLDIVNELNGHSGCVNALSWSKTGRLLASGSDDQFVNIHAYQPEDAANQFSLTTAISTGHTANIFSVKFMPHTNDRTLVTAAGDAEVRIFDIEYSGQAANSTTRSHLAHAGRRRGRNNHLEGVRYLSEGDTNARVYRSHGDRVKRIVTESSPHLFLTCSEDGEVRQWDLRQPSSAYPPPHFGRGPSAASDNVPAPLISYKQYDLDLNTISCSPSQPHYIALGGAHLHCFLHDRRMLGRDRLREMGGGMSPASSRSDQQDDLLGRATQCVRKFAPNGQKKMKKTDNGHITACKISDANPNELIASWSGDFIYSFDLVRSPDAGEEQESVKIAGGRTTKSKESKERKRKTKPGSTTSREGAVRAGSRARVVPTDADGDPSSMALRVQYGNGQSEEIPIEAPRARSPETEAREVLIPEARRQSFRIAKGMVTIRKTLFSMSEATEPSVTDPTGYASSFSSVLGHAASLLPDMDEIMKAWRYPMNPHEIDVHFQRTLQRNRASAWRFVQAAGTLSRVLGGRLQVAGGQQTLAFQHFAQIRPAPGEGAIITTREQFGYDFIKAILLWLEGGVGGLLRGFAVTDSPVHRLNKNPGPRYPVPEDATADAVDLILIPYLKGLAGKRPVIAVDTSRFEVDENRILFESEEAAVTAFAQVVAVPFEDLSGAVRSASAAGEQPSAKRAAQDRRTALKFWGLKVARDLLMNAAEGVNFAFVDRAFGGLGRPNAAIREEEQSLQLLSEKIDGDAPEEEVRTIEVTRTSAGQADPASVPLPAEAVGEAVREESIRDLQPSVSEADGENGEASESMSIDPQGANEYVEDDGDEDVEEEEGDDGTSETDEDSDEGDDEDTAMGNIFSSGPFLRQSTFNRRAMREKVEQDVPCSAHTRIYRGHCNVRTVKDVNFFGLQDEYVVSGSDSGHVFIWDKKTARLVNILEGDGEVVNVVQGHPYEPTLAVSGIDHTVKIFSPDGHARENACKGIGVSASDASTFSSINFGRRRSRPSQTAQQAATPTSETAGPGQSTRNTDGNASDDEEPAVTANGLSSRKRMNQEYEITSQNDVDRRGGNQDVYITVWELLSL</sequence>
<evidence type="ECO:0000313" key="5">
    <source>
        <dbReference type="EMBL" id="KAF2234056.1"/>
    </source>
</evidence>
<dbReference type="EMBL" id="ML991801">
    <property type="protein sequence ID" value="KAF2234056.1"/>
    <property type="molecule type" value="Genomic_DNA"/>
</dbReference>
<keyword evidence="1 3" id="KW-0853">WD repeat</keyword>
<feature type="repeat" description="WD" evidence="3">
    <location>
        <begin position="171"/>
        <end position="212"/>
    </location>
</feature>
<dbReference type="InterPro" id="IPR036322">
    <property type="entry name" value="WD40_repeat_dom_sf"/>
</dbReference>
<accession>A0A6A6H7I5</accession>
<evidence type="ECO:0000256" key="1">
    <source>
        <dbReference type="ARBA" id="ARBA00022574"/>
    </source>
</evidence>
<dbReference type="Proteomes" id="UP000800092">
    <property type="component" value="Unassembled WGS sequence"/>
</dbReference>
<evidence type="ECO:0000313" key="6">
    <source>
        <dbReference type="Proteomes" id="UP000800092"/>
    </source>
</evidence>
<dbReference type="PROSITE" id="PS50294">
    <property type="entry name" value="WD_REPEATS_REGION"/>
    <property type="match status" value="2"/>
</dbReference>
<dbReference type="InterPro" id="IPR045151">
    <property type="entry name" value="DCAF8"/>
</dbReference>
<dbReference type="SMART" id="SM00320">
    <property type="entry name" value="WD40"/>
    <property type="match status" value="7"/>
</dbReference>
<protein>
    <submittedName>
        <fullName evidence="5">WD40 repeat-like protein</fullName>
    </submittedName>
</protein>
<dbReference type="GO" id="GO:0005737">
    <property type="term" value="C:cytoplasm"/>
    <property type="evidence" value="ECO:0007669"/>
    <property type="project" value="TreeGrafter"/>
</dbReference>
<name>A0A6A6H7I5_VIRVR</name>
<dbReference type="PANTHER" id="PTHR15574:SF40">
    <property type="entry name" value="WD AND TETRATRICOPEPTIDE REPEATS PROTEIN 1"/>
    <property type="match status" value="1"/>
</dbReference>
<dbReference type="GO" id="GO:0045717">
    <property type="term" value="P:negative regulation of fatty acid biosynthetic process"/>
    <property type="evidence" value="ECO:0007669"/>
    <property type="project" value="TreeGrafter"/>
</dbReference>
<evidence type="ECO:0000256" key="2">
    <source>
        <dbReference type="ARBA" id="ARBA00022737"/>
    </source>
</evidence>
<feature type="compositionally biased region" description="Polar residues" evidence="4">
    <location>
        <begin position="1030"/>
        <end position="1057"/>
    </location>
</feature>
<reference evidence="5" key="1">
    <citation type="journal article" date="2020" name="Stud. Mycol.">
        <title>101 Dothideomycetes genomes: a test case for predicting lifestyles and emergence of pathogens.</title>
        <authorList>
            <person name="Haridas S."/>
            <person name="Albert R."/>
            <person name="Binder M."/>
            <person name="Bloem J."/>
            <person name="Labutti K."/>
            <person name="Salamov A."/>
            <person name="Andreopoulos B."/>
            <person name="Baker S."/>
            <person name="Barry K."/>
            <person name="Bills G."/>
            <person name="Bluhm B."/>
            <person name="Cannon C."/>
            <person name="Castanera R."/>
            <person name="Culley D."/>
            <person name="Daum C."/>
            <person name="Ezra D."/>
            <person name="Gonzalez J."/>
            <person name="Henrissat B."/>
            <person name="Kuo A."/>
            <person name="Liang C."/>
            <person name="Lipzen A."/>
            <person name="Lutzoni F."/>
            <person name="Magnuson J."/>
            <person name="Mondo S."/>
            <person name="Nolan M."/>
            <person name="Ohm R."/>
            <person name="Pangilinan J."/>
            <person name="Park H.-J."/>
            <person name="Ramirez L."/>
            <person name="Alfaro M."/>
            <person name="Sun H."/>
            <person name="Tritt A."/>
            <person name="Yoshinaga Y."/>
            <person name="Zwiers L.-H."/>
            <person name="Turgeon B."/>
            <person name="Goodwin S."/>
            <person name="Spatafora J."/>
            <person name="Crous P."/>
            <person name="Grigoriev I."/>
        </authorList>
    </citation>
    <scope>NUCLEOTIDE SEQUENCE</scope>
    <source>
        <strain evidence="5">Tuck. ex Michener</strain>
    </source>
</reference>
<dbReference type="Pfam" id="PF00400">
    <property type="entry name" value="WD40"/>
    <property type="match status" value="4"/>
</dbReference>
<dbReference type="InterPro" id="IPR015943">
    <property type="entry name" value="WD40/YVTN_repeat-like_dom_sf"/>
</dbReference>
<feature type="region of interest" description="Disordered" evidence="4">
    <location>
        <begin position="356"/>
        <end position="414"/>
    </location>
</feature>
<feature type="compositionally biased region" description="Acidic residues" evidence="4">
    <location>
        <begin position="846"/>
        <end position="879"/>
    </location>
</feature>
<proteinExistence type="predicted"/>
<feature type="region of interest" description="Disordered" evidence="4">
    <location>
        <begin position="1021"/>
        <end position="1077"/>
    </location>
</feature>
<gene>
    <name evidence="5" type="ORF">EV356DRAFT_447198</name>
</gene>
<dbReference type="PROSITE" id="PS50082">
    <property type="entry name" value="WD_REPEATS_2"/>
    <property type="match status" value="3"/>
</dbReference>
<dbReference type="AlphaFoldDB" id="A0A6A6H7I5"/>
<organism evidence="5 6">
    <name type="scientific">Viridothelium virens</name>
    <name type="common">Speckled blister lichen</name>
    <name type="synonym">Trypethelium virens</name>
    <dbReference type="NCBI Taxonomy" id="1048519"/>
    <lineage>
        <taxon>Eukaryota</taxon>
        <taxon>Fungi</taxon>
        <taxon>Dikarya</taxon>
        <taxon>Ascomycota</taxon>
        <taxon>Pezizomycotina</taxon>
        <taxon>Dothideomycetes</taxon>
        <taxon>Dothideomycetes incertae sedis</taxon>
        <taxon>Trypetheliales</taxon>
        <taxon>Trypetheliaceae</taxon>
        <taxon>Viridothelium</taxon>
    </lineage>
</organism>
<dbReference type="SUPFAM" id="SSF50978">
    <property type="entry name" value="WD40 repeat-like"/>
    <property type="match status" value="1"/>
</dbReference>
<dbReference type="Gene3D" id="2.130.10.10">
    <property type="entry name" value="YVTN repeat-like/Quinoprotein amine dehydrogenase"/>
    <property type="match status" value="3"/>
</dbReference>
<keyword evidence="6" id="KW-1185">Reference proteome</keyword>
<evidence type="ECO:0000256" key="4">
    <source>
        <dbReference type="SAM" id="MobiDB-lite"/>
    </source>
</evidence>
<dbReference type="InterPro" id="IPR001680">
    <property type="entry name" value="WD40_rpt"/>
</dbReference>
<evidence type="ECO:0000256" key="3">
    <source>
        <dbReference type="PROSITE-ProRule" id="PRU00221"/>
    </source>
</evidence>
<feature type="region of interest" description="Disordered" evidence="4">
    <location>
        <begin position="809"/>
        <end position="889"/>
    </location>
</feature>